<evidence type="ECO:0000313" key="3">
    <source>
        <dbReference type="EMBL" id="CCA61469.1"/>
    </source>
</evidence>
<evidence type="ECO:0000256" key="1">
    <source>
        <dbReference type="SAM" id="Coils"/>
    </source>
</evidence>
<dbReference type="EMBL" id="CU469068">
    <property type="protein sequence ID" value="CCA61469.1"/>
    <property type="molecule type" value="Genomic_DNA"/>
</dbReference>
<dbReference type="InterPro" id="IPR022549">
    <property type="entry name" value="DUF3627"/>
</dbReference>
<dbReference type="Proteomes" id="UP000203898">
    <property type="component" value="Segment"/>
</dbReference>
<dbReference type="SMART" id="SM01040">
    <property type="entry name" value="Bro-N"/>
    <property type="match status" value="1"/>
</dbReference>
<dbReference type="PROSITE" id="PS51750">
    <property type="entry name" value="BRO_N"/>
    <property type="match status" value="1"/>
</dbReference>
<evidence type="ECO:0000259" key="2">
    <source>
        <dbReference type="PROSITE" id="PS51750"/>
    </source>
</evidence>
<dbReference type="Pfam" id="PF12299">
    <property type="entry name" value="DUF3627"/>
    <property type="match status" value="1"/>
</dbReference>
<evidence type="ECO:0000313" key="4">
    <source>
        <dbReference type="Proteomes" id="UP000203898"/>
    </source>
</evidence>
<feature type="coiled-coil region" evidence="1">
    <location>
        <begin position="188"/>
        <end position="253"/>
    </location>
</feature>
<dbReference type="OrthoDB" id="5682at10239"/>
<sequence length="365" mass="42410">MGRRRRQGPDVSEVKRNDSKINREQIISNLENVELSIGKSNDELETGFTKTLNDAFSFDDNSVKMVGTLDQPWFRAKDVLKVLGYSEDKKATQNHVQRCVPDKYKKYLGEIIKVAHIRCGQPVSYQEGREVYINEPGLYRLIMRSNKPNAQPFQDYVQDVLLPNMRKQAMDTILNRNTTLENSLRLVIKQNDEQLKELVEVRNQNQEQLRELMLVRTQNDAALNRLADMGIQLNETNEQLNEMNNKLDVAVEDRAPIPDDHSKVERFVFLKRPNADYPYYAIRAQAASTKTAIRKQEKEFGAIELLLDFETHPNTKTYYNRIKLALNKRGVKFNGNRVRIADDSDMSEADLIRELNKVHQQRRDV</sequence>
<accession>F2NZ41</accession>
<dbReference type="RefSeq" id="YP_009640100.1">
    <property type="nucleotide sequence ID" value="NC_011335.1"/>
</dbReference>
<dbReference type="KEGG" id="vg:26683657"/>
<dbReference type="PANTHER" id="PTHR36180">
    <property type="entry name" value="DNA-BINDING PROTEIN-RELATED-RELATED"/>
    <property type="match status" value="1"/>
</dbReference>
<name>F2NZ41_9VIRU</name>
<dbReference type="GeneID" id="26683657"/>
<dbReference type="InterPro" id="IPR003497">
    <property type="entry name" value="BRO_N_domain"/>
</dbReference>
<protein>
    <submittedName>
        <fullName evidence="3">Complete DpAV4 genome</fullName>
    </submittedName>
</protein>
<dbReference type="Pfam" id="PF02498">
    <property type="entry name" value="Bro-N"/>
    <property type="match status" value="1"/>
</dbReference>
<keyword evidence="4" id="KW-1185">Reference proteome</keyword>
<dbReference type="PANTHER" id="PTHR36180:SF2">
    <property type="entry name" value="BRO FAMILY PROTEIN"/>
    <property type="match status" value="1"/>
</dbReference>
<keyword evidence="1" id="KW-0175">Coiled coil</keyword>
<organism evidence="3 4">
    <name type="scientific">Diadromus pulchellus ascovirus 4a</name>
    <dbReference type="NCBI Taxonomy" id="158683"/>
    <lineage>
        <taxon>Viruses</taxon>
        <taxon>Varidnaviria</taxon>
        <taxon>Bamfordvirae</taxon>
        <taxon>Nucleocytoviricota</taxon>
        <taxon>Megaviricetes</taxon>
        <taxon>Pimascovirales</taxon>
        <taxon>Pimascovirales incertae sedis</taxon>
        <taxon>Ascoviridae</taxon>
        <taxon>Toursvirus</taxon>
        <taxon>Toursvirus dptv1a</taxon>
    </lineage>
</organism>
<reference evidence="3 4" key="1">
    <citation type="journal article" date="2009" name="PLoS ONE">
        <title>Symbiotic virus at the evolutionary intersection of three types of large DNA viruses; iridoviruses, ascoviruses, and ichnoviruses.</title>
        <authorList>
            <person name="Bigot Y."/>
            <person name="Renault S."/>
            <person name="Nicolas J."/>
            <person name="Moundras C."/>
            <person name="Demattei M.V."/>
            <person name="Samain S."/>
            <person name="Bideshi D.K."/>
            <person name="Federici B.A."/>
        </authorList>
    </citation>
    <scope>NUCLEOTIDE SEQUENCE [LARGE SCALE GENOMIC DNA]</scope>
</reference>
<feature type="domain" description="Bro-N" evidence="2">
    <location>
        <begin position="50"/>
        <end position="169"/>
    </location>
</feature>
<proteinExistence type="predicted"/>